<reference evidence="17 18" key="1">
    <citation type="journal article" date="2011" name="ISME J.">
        <title>Community ecology of hot spring cyanobacterial mats: predominant populations and their functional potential.</title>
        <authorList>
            <person name="Klatt C.G."/>
            <person name="Wood J.M."/>
            <person name="Rusch D.B."/>
            <person name="Bateson M.M."/>
            <person name="Hamamura N."/>
            <person name="Heidelberg J.F."/>
            <person name="Grossman A.R."/>
            <person name="Bhaya D."/>
            <person name="Cohan F.M."/>
            <person name="Kuhl M."/>
            <person name="Bryant D.A."/>
            <person name="Ward D.M."/>
        </authorList>
    </citation>
    <scope>NUCLEOTIDE SEQUENCE [LARGE SCALE GENOMIC DNA]</scope>
    <source>
        <strain evidence="17">OS</strain>
    </source>
</reference>
<keyword evidence="8 15" id="KW-0547">Nucleotide-binding</keyword>
<evidence type="ECO:0000256" key="13">
    <source>
        <dbReference type="ARBA" id="ARBA00047880"/>
    </source>
</evidence>
<dbReference type="AlphaFoldDB" id="A0A395LZ02"/>
<dbReference type="EC" id="2.7.1.26" evidence="15"/>
<comment type="pathway">
    <text evidence="2 15">Cofactor biosynthesis; FAD biosynthesis; FAD from FMN: step 1/1.</text>
</comment>
<evidence type="ECO:0000256" key="3">
    <source>
        <dbReference type="ARBA" id="ARBA00005201"/>
    </source>
</evidence>
<sequence>MKLFYYTNGQLFTSSHEPAAPFLPRTSAITLGTFDGVHLGHRKIISALTSKAHAAHLQSVLITFEPHPRTVVAKKDAQPVQLLTTTDEKIALLSALHLDAVVIINFTKAFSELSPETFVEKILLKEFGLAAMVIGYDHGFGKDRSGTLQTLQALSVKHSFSVDVVEELVVEQRAVSSTLIRSLLSAGRISEANRLLGSPYRLTGKVIYGDQRGRLIGFPTANLALPDPLKLVPCPGVYVADALLGTTRLRAMVNIGYRPTVSDASQLSIEAHILNFTGDLYGQVITLELLSRLRDEQKFTSLAALKAQLERDKQSAAAFSTPSPALQHT</sequence>
<name>A0A395LZ02_9BACT</name>
<evidence type="ECO:0000256" key="4">
    <source>
        <dbReference type="ARBA" id="ARBA00022630"/>
    </source>
</evidence>
<comment type="similarity">
    <text evidence="15">Belongs to the ribF family.</text>
</comment>
<evidence type="ECO:0000256" key="5">
    <source>
        <dbReference type="ARBA" id="ARBA00022643"/>
    </source>
</evidence>
<keyword evidence="5 15" id="KW-0288">FMN</keyword>
<gene>
    <name evidence="17" type="ORF">D0433_09410</name>
</gene>
<dbReference type="SUPFAM" id="SSF82114">
    <property type="entry name" value="Riboflavin kinase-like"/>
    <property type="match status" value="1"/>
</dbReference>
<dbReference type="NCBIfam" id="NF004162">
    <property type="entry name" value="PRK05627.1-5"/>
    <property type="match status" value="1"/>
</dbReference>
<dbReference type="Pfam" id="PF06574">
    <property type="entry name" value="FAD_syn"/>
    <property type="match status" value="1"/>
</dbReference>
<dbReference type="EC" id="2.7.7.2" evidence="15"/>
<evidence type="ECO:0000256" key="15">
    <source>
        <dbReference type="PIRNR" id="PIRNR004491"/>
    </source>
</evidence>
<evidence type="ECO:0000313" key="18">
    <source>
        <dbReference type="Proteomes" id="UP000266389"/>
    </source>
</evidence>
<comment type="catalytic activity">
    <reaction evidence="13 15">
        <text>riboflavin + ATP = FMN + ADP + H(+)</text>
        <dbReference type="Rhea" id="RHEA:14357"/>
        <dbReference type="ChEBI" id="CHEBI:15378"/>
        <dbReference type="ChEBI" id="CHEBI:30616"/>
        <dbReference type="ChEBI" id="CHEBI:57986"/>
        <dbReference type="ChEBI" id="CHEBI:58210"/>
        <dbReference type="ChEBI" id="CHEBI:456216"/>
        <dbReference type="EC" id="2.7.1.26"/>
    </reaction>
</comment>
<evidence type="ECO:0000256" key="7">
    <source>
        <dbReference type="ARBA" id="ARBA00022695"/>
    </source>
</evidence>
<keyword evidence="11 15" id="KW-0067">ATP-binding</keyword>
<dbReference type="InterPro" id="IPR015864">
    <property type="entry name" value="FAD_synthase"/>
</dbReference>
<evidence type="ECO:0000256" key="11">
    <source>
        <dbReference type="ARBA" id="ARBA00022840"/>
    </source>
</evidence>
<evidence type="ECO:0000256" key="14">
    <source>
        <dbReference type="ARBA" id="ARBA00049494"/>
    </source>
</evidence>
<dbReference type="SUPFAM" id="SSF52374">
    <property type="entry name" value="Nucleotidylyl transferase"/>
    <property type="match status" value="1"/>
</dbReference>
<dbReference type="InterPro" id="IPR002606">
    <property type="entry name" value="Riboflavin_kinase_bac"/>
</dbReference>
<dbReference type="GO" id="GO:0003919">
    <property type="term" value="F:FMN adenylyltransferase activity"/>
    <property type="evidence" value="ECO:0007669"/>
    <property type="project" value="UniProtKB-UniRule"/>
</dbReference>
<evidence type="ECO:0000256" key="1">
    <source>
        <dbReference type="ARBA" id="ARBA00002121"/>
    </source>
</evidence>
<dbReference type="Pfam" id="PF01687">
    <property type="entry name" value="Flavokinase"/>
    <property type="match status" value="1"/>
</dbReference>
<keyword evidence="12" id="KW-0511">Multifunctional enzyme</keyword>
<evidence type="ECO:0000256" key="9">
    <source>
        <dbReference type="ARBA" id="ARBA00022777"/>
    </source>
</evidence>
<evidence type="ECO:0000256" key="6">
    <source>
        <dbReference type="ARBA" id="ARBA00022679"/>
    </source>
</evidence>
<dbReference type="GO" id="GO:0008531">
    <property type="term" value="F:riboflavin kinase activity"/>
    <property type="evidence" value="ECO:0007669"/>
    <property type="project" value="UniProtKB-UniRule"/>
</dbReference>
<protein>
    <recommendedName>
        <fullName evidence="15">Riboflavin biosynthesis protein</fullName>
    </recommendedName>
    <domain>
        <recommendedName>
            <fullName evidence="15">Riboflavin kinase</fullName>
            <ecNumber evidence="15">2.7.1.26</ecNumber>
        </recommendedName>
        <alternativeName>
            <fullName evidence="15">Flavokinase</fullName>
        </alternativeName>
    </domain>
    <domain>
        <recommendedName>
            <fullName evidence="15">FMN adenylyltransferase</fullName>
            <ecNumber evidence="15">2.7.7.2</ecNumber>
        </recommendedName>
        <alternativeName>
            <fullName evidence="15">FAD pyrophosphorylase</fullName>
        </alternativeName>
        <alternativeName>
            <fullName evidence="15">FAD synthase</fullName>
        </alternativeName>
    </domain>
</protein>
<dbReference type="PANTHER" id="PTHR22749">
    <property type="entry name" value="RIBOFLAVIN KINASE/FMN ADENYLYLTRANSFERASE"/>
    <property type="match status" value="1"/>
</dbReference>
<dbReference type="InterPro" id="IPR023465">
    <property type="entry name" value="Riboflavin_kinase_dom_sf"/>
</dbReference>
<evidence type="ECO:0000256" key="2">
    <source>
        <dbReference type="ARBA" id="ARBA00004726"/>
    </source>
</evidence>
<dbReference type="SMART" id="SM00904">
    <property type="entry name" value="Flavokinase"/>
    <property type="match status" value="1"/>
</dbReference>
<accession>A0A395LZ02</accession>
<dbReference type="UniPathway" id="UPA00276">
    <property type="reaction ID" value="UER00406"/>
</dbReference>
<organism evidence="17 18">
    <name type="scientific">Candidatus Thermochlorobacter aerophilus</name>
    <dbReference type="NCBI Taxonomy" id="1868324"/>
    <lineage>
        <taxon>Bacteria</taxon>
        <taxon>Pseudomonadati</taxon>
        <taxon>Chlorobiota</taxon>
        <taxon>Chlorobiia</taxon>
        <taxon>Chlorobiales</taxon>
        <taxon>Candidatus Thermochlorobacteriaceae</taxon>
        <taxon>Candidatus Thermochlorobacter</taxon>
    </lineage>
</organism>
<dbReference type="GO" id="GO:0005524">
    <property type="term" value="F:ATP binding"/>
    <property type="evidence" value="ECO:0007669"/>
    <property type="project" value="UniProtKB-UniRule"/>
</dbReference>
<proteinExistence type="inferred from homology"/>
<keyword evidence="9 15" id="KW-0418">Kinase</keyword>
<dbReference type="NCBIfam" id="TIGR00083">
    <property type="entry name" value="ribF"/>
    <property type="match status" value="1"/>
</dbReference>
<dbReference type="GO" id="GO:0009398">
    <property type="term" value="P:FMN biosynthetic process"/>
    <property type="evidence" value="ECO:0007669"/>
    <property type="project" value="UniProtKB-UniRule"/>
</dbReference>
<dbReference type="PIRSF" id="PIRSF004491">
    <property type="entry name" value="FAD_Synth"/>
    <property type="match status" value="1"/>
</dbReference>
<evidence type="ECO:0000256" key="12">
    <source>
        <dbReference type="ARBA" id="ARBA00023268"/>
    </source>
</evidence>
<feature type="domain" description="Riboflavin kinase" evidence="16">
    <location>
        <begin position="195"/>
        <end position="321"/>
    </location>
</feature>
<comment type="pathway">
    <text evidence="3 15">Cofactor biosynthesis; FMN biosynthesis; FMN from riboflavin (ATP route): step 1/1.</text>
</comment>
<dbReference type="Proteomes" id="UP000266389">
    <property type="component" value="Unassembled WGS sequence"/>
</dbReference>
<keyword evidence="4 15" id="KW-0285">Flavoprotein</keyword>
<dbReference type="FunFam" id="3.40.50.620:FF:000021">
    <property type="entry name" value="Riboflavin biosynthesis protein"/>
    <property type="match status" value="1"/>
</dbReference>
<dbReference type="NCBIfam" id="NF004160">
    <property type="entry name" value="PRK05627.1-3"/>
    <property type="match status" value="1"/>
</dbReference>
<comment type="caution">
    <text evidence="17">The sequence shown here is derived from an EMBL/GenBank/DDBJ whole genome shotgun (WGS) entry which is preliminary data.</text>
</comment>
<comment type="catalytic activity">
    <reaction evidence="14 15">
        <text>FMN + ATP + H(+) = FAD + diphosphate</text>
        <dbReference type="Rhea" id="RHEA:17237"/>
        <dbReference type="ChEBI" id="CHEBI:15378"/>
        <dbReference type="ChEBI" id="CHEBI:30616"/>
        <dbReference type="ChEBI" id="CHEBI:33019"/>
        <dbReference type="ChEBI" id="CHEBI:57692"/>
        <dbReference type="ChEBI" id="CHEBI:58210"/>
        <dbReference type="EC" id="2.7.7.2"/>
    </reaction>
</comment>
<evidence type="ECO:0000313" key="17">
    <source>
        <dbReference type="EMBL" id="RFM23735.1"/>
    </source>
</evidence>
<keyword evidence="10 15" id="KW-0274">FAD</keyword>
<dbReference type="CDD" id="cd02064">
    <property type="entry name" value="FAD_synthetase_N"/>
    <property type="match status" value="1"/>
</dbReference>
<dbReference type="GO" id="GO:0009231">
    <property type="term" value="P:riboflavin biosynthetic process"/>
    <property type="evidence" value="ECO:0007669"/>
    <property type="project" value="InterPro"/>
</dbReference>
<keyword evidence="6 15" id="KW-0808">Transferase</keyword>
<evidence type="ECO:0000256" key="8">
    <source>
        <dbReference type="ARBA" id="ARBA00022741"/>
    </source>
</evidence>
<dbReference type="PANTHER" id="PTHR22749:SF6">
    <property type="entry name" value="RIBOFLAVIN KINASE"/>
    <property type="match status" value="1"/>
</dbReference>
<evidence type="ECO:0000256" key="10">
    <source>
        <dbReference type="ARBA" id="ARBA00022827"/>
    </source>
</evidence>
<dbReference type="EMBL" id="PHFL01000059">
    <property type="protein sequence ID" value="RFM23735.1"/>
    <property type="molecule type" value="Genomic_DNA"/>
</dbReference>
<comment type="function">
    <text evidence="1">Catalyzes the phosphorylation of riboflavin to FMN followed by the adenylation of FMN to FAD.</text>
</comment>
<keyword evidence="7 15" id="KW-0548">Nucleotidyltransferase</keyword>
<dbReference type="Gene3D" id="3.40.50.620">
    <property type="entry name" value="HUPs"/>
    <property type="match status" value="1"/>
</dbReference>
<dbReference type="InterPro" id="IPR014729">
    <property type="entry name" value="Rossmann-like_a/b/a_fold"/>
</dbReference>
<evidence type="ECO:0000259" key="16">
    <source>
        <dbReference type="SMART" id="SM00904"/>
    </source>
</evidence>
<dbReference type="UniPathway" id="UPA00277">
    <property type="reaction ID" value="UER00407"/>
</dbReference>
<dbReference type="Gene3D" id="2.40.30.30">
    <property type="entry name" value="Riboflavin kinase-like"/>
    <property type="match status" value="1"/>
</dbReference>
<dbReference type="InterPro" id="IPR023468">
    <property type="entry name" value="Riboflavin_kinase"/>
</dbReference>
<dbReference type="InterPro" id="IPR015865">
    <property type="entry name" value="Riboflavin_kinase_bac/euk"/>
</dbReference>
<dbReference type="GO" id="GO:0006747">
    <property type="term" value="P:FAD biosynthetic process"/>
    <property type="evidence" value="ECO:0007669"/>
    <property type="project" value="UniProtKB-UniRule"/>
</dbReference>